<evidence type="ECO:0000313" key="4">
    <source>
        <dbReference type="Proteomes" id="UP001197247"/>
    </source>
</evidence>
<organism evidence="3 4">
    <name type="scientific">Kineosporia corallincola</name>
    <dbReference type="NCBI Taxonomy" id="2835133"/>
    <lineage>
        <taxon>Bacteria</taxon>
        <taxon>Bacillati</taxon>
        <taxon>Actinomycetota</taxon>
        <taxon>Actinomycetes</taxon>
        <taxon>Kineosporiales</taxon>
        <taxon>Kineosporiaceae</taxon>
        <taxon>Kineosporia</taxon>
    </lineage>
</organism>
<keyword evidence="1" id="KW-0732">Signal</keyword>
<proteinExistence type="predicted"/>
<accession>A0ABS5TL75</accession>
<evidence type="ECO:0000313" key="3">
    <source>
        <dbReference type="EMBL" id="MBT0771847.1"/>
    </source>
</evidence>
<feature type="chain" id="PRO_5045128511" evidence="1">
    <location>
        <begin position="38"/>
        <end position="327"/>
    </location>
</feature>
<feature type="domain" description="ABC-type glycine betaine transport system substrate-binding" evidence="2">
    <location>
        <begin position="48"/>
        <end position="313"/>
    </location>
</feature>
<dbReference type="Gene3D" id="3.40.190.100">
    <property type="entry name" value="Glycine betaine-binding periplasmic protein, domain 2"/>
    <property type="match status" value="1"/>
</dbReference>
<dbReference type="Gene3D" id="3.40.190.10">
    <property type="entry name" value="Periplasmic binding protein-like II"/>
    <property type="match status" value="1"/>
</dbReference>
<dbReference type="Proteomes" id="UP001197247">
    <property type="component" value="Unassembled WGS sequence"/>
</dbReference>
<gene>
    <name evidence="3" type="ORF">KIH74_23095</name>
</gene>
<dbReference type="PROSITE" id="PS51318">
    <property type="entry name" value="TAT"/>
    <property type="match status" value="1"/>
</dbReference>
<feature type="signal peptide" evidence="1">
    <location>
        <begin position="1"/>
        <end position="37"/>
    </location>
</feature>
<keyword evidence="4" id="KW-1185">Reference proteome</keyword>
<reference evidence="3 4" key="1">
    <citation type="submission" date="2021-05" db="EMBL/GenBank/DDBJ databases">
        <title>Kineosporia and Streptomyces sp. nov. two new marine actinobacteria isolated from Coral.</title>
        <authorList>
            <person name="Buangrab K."/>
            <person name="Sutthacheep M."/>
            <person name="Yeemin T."/>
            <person name="Harunari E."/>
            <person name="Igarashi Y."/>
            <person name="Kanchanasin P."/>
            <person name="Tanasupawat S."/>
            <person name="Phongsopitanun W."/>
        </authorList>
    </citation>
    <scope>NUCLEOTIDE SEQUENCE [LARGE SCALE GENOMIC DNA]</scope>
    <source>
        <strain evidence="3 4">J2-2</strain>
    </source>
</reference>
<dbReference type="InterPro" id="IPR006311">
    <property type="entry name" value="TAT_signal"/>
</dbReference>
<evidence type="ECO:0000256" key="1">
    <source>
        <dbReference type="SAM" id="SignalP"/>
    </source>
</evidence>
<dbReference type="InterPro" id="IPR007210">
    <property type="entry name" value="ABC_Gly_betaine_transp_sub-bd"/>
</dbReference>
<dbReference type="SUPFAM" id="SSF53850">
    <property type="entry name" value="Periplasmic binding protein-like II"/>
    <property type="match status" value="1"/>
</dbReference>
<sequence length="327" mass="36542">MTTVNTVTGRARRALLLAGAGLLALSACGSPAPEVVAAPGVRPQACGTVTLAENPWVGYQANLAVIRYLARTELGCDVRVRTEAESDSWQHLADGSVDAILENWGHDEEKKKYIDNEKVAVEAGLTGNKGVIGWYVPPWMAREYPDITSWRNLKKYTDLFRTSESGDQGQFLDGDPTYVTNDKALIKNLGLDYKVVYTGSEDALIEAFRDAEADREPMLGYFYSPQWLLSEIDLVNIRLPAYTPGCDADPEAVRCDYQPYDLDKIQNRDFAYSGSPAAELIQRFRWTNDDQNQVARDLHAGTEPDEAARKWLDAHEDTWREWMPADA</sequence>
<comment type="caution">
    <text evidence="3">The sequence shown here is derived from an EMBL/GenBank/DDBJ whole genome shotgun (WGS) entry which is preliminary data.</text>
</comment>
<dbReference type="CDD" id="cd13643">
    <property type="entry name" value="PBP2_BCP_2"/>
    <property type="match status" value="1"/>
</dbReference>
<evidence type="ECO:0000259" key="2">
    <source>
        <dbReference type="Pfam" id="PF04069"/>
    </source>
</evidence>
<name>A0ABS5TL75_9ACTN</name>
<dbReference type="EMBL" id="JAHBAY010000010">
    <property type="protein sequence ID" value="MBT0771847.1"/>
    <property type="molecule type" value="Genomic_DNA"/>
</dbReference>
<protein>
    <submittedName>
        <fullName evidence="3">ABC transporter substrate-binding protein</fullName>
    </submittedName>
</protein>
<dbReference type="Pfam" id="PF04069">
    <property type="entry name" value="OpuAC"/>
    <property type="match status" value="1"/>
</dbReference>